<evidence type="ECO:0000313" key="3">
    <source>
        <dbReference type="Proteomes" id="UP001179614"/>
    </source>
</evidence>
<keyword evidence="2" id="KW-0449">Lipoprotein</keyword>
<dbReference type="RefSeq" id="WP_270169859.1">
    <property type="nucleotide sequence ID" value="NZ_CP089391.1"/>
</dbReference>
<evidence type="ECO:0000313" key="2">
    <source>
        <dbReference type="EMBL" id="WBL81355.1"/>
    </source>
</evidence>
<gene>
    <name evidence="2" type="ORF">I3J27_13350</name>
</gene>
<evidence type="ECO:0000256" key="1">
    <source>
        <dbReference type="SAM" id="MobiDB-lite"/>
    </source>
</evidence>
<dbReference type="Proteomes" id="UP001179614">
    <property type="component" value="Chromosome"/>
</dbReference>
<accession>A0ABY7MWM4</accession>
<protein>
    <submittedName>
        <fullName evidence="2">CpaD family pilus assembly lipoprotein</fullName>
    </submittedName>
</protein>
<dbReference type="InterPro" id="IPR019027">
    <property type="entry name" value="Pilus_biogenesis_CpaD-related"/>
</dbReference>
<sequence length="225" mass="23472">MIVLFRRFGILALAGVTLAGCYSTAPVYIEPTAQAILVQPSLNVLVLRGGRSGGLASSERGRLIDFLRVASNGRVDALHVRVIGVNPHLRRSVAATAVSIGLQPWNIVEIAEPADDRGQYAVRILADYATAIPPVCPSLSVVGPSANDNDFDQTLGCSNRANLALTVNDAHDLFGNPAVPAGDGERAAVPIERYRSFNAPAANGRPPPSAPTPSGSAVTRSTSGQ</sequence>
<reference evidence="2" key="1">
    <citation type="submission" date="2021-12" db="EMBL/GenBank/DDBJ databases">
        <title>Bradyrhizobium xenonodulans sp. nov.</title>
        <authorList>
            <person name="Claassens R."/>
            <person name="Venter S.N."/>
            <person name="Beukes C.W."/>
            <person name="Stepkowski T."/>
            <person name="Steenkamp E.T."/>
        </authorList>
    </citation>
    <scope>NUCLEOTIDE SEQUENCE</scope>
    <source>
        <strain evidence="2">14AB</strain>
    </source>
</reference>
<dbReference type="EMBL" id="CP089391">
    <property type="protein sequence ID" value="WBL81355.1"/>
    <property type="molecule type" value="Genomic_DNA"/>
</dbReference>
<feature type="region of interest" description="Disordered" evidence="1">
    <location>
        <begin position="197"/>
        <end position="225"/>
    </location>
</feature>
<organism evidence="2 3">
    <name type="scientific">Bradyrhizobium xenonodulans</name>
    <dbReference type="NCBI Taxonomy" id="2736875"/>
    <lineage>
        <taxon>Bacteria</taxon>
        <taxon>Pseudomonadati</taxon>
        <taxon>Pseudomonadota</taxon>
        <taxon>Alphaproteobacteria</taxon>
        <taxon>Hyphomicrobiales</taxon>
        <taxon>Nitrobacteraceae</taxon>
        <taxon>Bradyrhizobium</taxon>
    </lineage>
</organism>
<dbReference type="Pfam" id="PF09476">
    <property type="entry name" value="Pilus_CpaD"/>
    <property type="match status" value="1"/>
</dbReference>
<name>A0ABY7MWM4_9BRAD</name>
<keyword evidence="3" id="KW-1185">Reference proteome</keyword>
<dbReference type="PROSITE" id="PS51257">
    <property type="entry name" value="PROKAR_LIPOPROTEIN"/>
    <property type="match status" value="1"/>
</dbReference>
<proteinExistence type="predicted"/>